<sequence>MKLKHYTVCQHAGRFQWHLKKPGQVAPLVFYELRYWESERGFTAYRCERFTPGGHVRRYAVNDRQVAILKLMLLPSEIAACMAASIREGGLS</sequence>
<dbReference type="RefSeq" id="WP_024922468.1">
    <property type="nucleotide sequence ID" value="NZ_MDEO01000036.1"/>
</dbReference>
<protein>
    <submittedName>
        <fullName evidence="1">Uncharacterized protein</fullName>
    </submittedName>
</protein>
<keyword evidence="2" id="KW-1185">Reference proteome</keyword>
<reference evidence="1 2" key="1">
    <citation type="submission" date="2016-08" db="EMBL/GenBank/DDBJ databases">
        <title>Whole genome sequence of Mesorhizobium sp. strain UASWS1009 isolated from industrial sewage.</title>
        <authorList>
            <person name="Crovadore J."/>
            <person name="Calmin G."/>
            <person name="Chablais R."/>
            <person name="Cochard B."/>
            <person name="Lefort F."/>
        </authorList>
    </citation>
    <scope>NUCLEOTIDE SEQUENCE [LARGE SCALE GENOMIC DNA]</scope>
    <source>
        <strain evidence="1 2">UASWS1009</strain>
    </source>
</reference>
<dbReference type="AlphaFoldDB" id="A0A1C2DD21"/>
<accession>A0A1C2DD21</accession>
<gene>
    <name evidence="1" type="ORF">QV13_24040</name>
</gene>
<dbReference type="Proteomes" id="UP000094412">
    <property type="component" value="Unassembled WGS sequence"/>
</dbReference>
<proteinExistence type="predicted"/>
<organism evidence="1 2">
    <name type="scientific">Mesorhizobium hungaricum</name>
    <dbReference type="NCBI Taxonomy" id="1566387"/>
    <lineage>
        <taxon>Bacteria</taxon>
        <taxon>Pseudomonadati</taxon>
        <taxon>Pseudomonadota</taxon>
        <taxon>Alphaproteobacteria</taxon>
        <taxon>Hyphomicrobiales</taxon>
        <taxon>Phyllobacteriaceae</taxon>
        <taxon>Mesorhizobium</taxon>
    </lineage>
</organism>
<evidence type="ECO:0000313" key="2">
    <source>
        <dbReference type="Proteomes" id="UP000094412"/>
    </source>
</evidence>
<comment type="caution">
    <text evidence="1">The sequence shown here is derived from an EMBL/GenBank/DDBJ whole genome shotgun (WGS) entry which is preliminary data.</text>
</comment>
<evidence type="ECO:0000313" key="1">
    <source>
        <dbReference type="EMBL" id="OCX12671.1"/>
    </source>
</evidence>
<name>A0A1C2DD21_9HYPH</name>
<dbReference type="STRING" id="1566387.QV13_24040"/>
<dbReference type="EMBL" id="MDEO01000036">
    <property type="protein sequence ID" value="OCX12671.1"/>
    <property type="molecule type" value="Genomic_DNA"/>
</dbReference>